<sequence length="353" mass="39841">MIRTKEPAGGPAMVPCPAARSNPAGLGSTPDCSKRIPEPPLLRPMEPNYVTGLIDAEGSFNITISKDENRTTGHRVVCEMHVTQKAHSASVLYLLKEFFGCGVVKTDNKKTDGLKYQMSSIEDISRVLIPFLEKFPLLTSKYLNYTTFKEAVKMLENKEHLTSQGIEKLKGLASQMNTNRTFEEKWDFVNEHSSKSTITPGWIRGFTDGEGCFYFYMGKQKLNGKVSSTWILQASLEIAQNTHDVAVLELIRSFFGCGIIKPKRADNDLKTAQSVRTVSRYVVSNLSDVMNVIIPFFDAHPLLTSKSLDYEDWKTLIQMKTSKEHFTEAGIQRMFQTKSRMNRGRKDFSRPSQ</sequence>
<dbReference type="Proteomes" id="UP000789525">
    <property type="component" value="Unassembled WGS sequence"/>
</dbReference>
<evidence type="ECO:0000313" key="1">
    <source>
        <dbReference type="EMBL" id="CAG8568506.1"/>
    </source>
</evidence>
<keyword evidence="2" id="KW-1185">Reference proteome</keyword>
<organism evidence="1 2">
    <name type="scientific">Acaulospora colombiana</name>
    <dbReference type="NCBI Taxonomy" id="27376"/>
    <lineage>
        <taxon>Eukaryota</taxon>
        <taxon>Fungi</taxon>
        <taxon>Fungi incertae sedis</taxon>
        <taxon>Mucoromycota</taxon>
        <taxon>Glomeromycotina</taxon>
        <taxon>Glomeromycetes</taxon>
        <taxon>Diversisporales</taxon>
        <taxon>Acaulosporaceae</taxon>
        <taxon>Acaulospora</taxon>
    </lineage>
</organism>
<comment type="caution">
    <text evidence="1">The sequence shown here is derived from an EMBL/GenBank/DDBJ whole genome shotgun (WGS) entry which is preliminary data.</text>
</comment>
<reference evidence="1" key="1">
    <citation type="submission" date="2021-06" db="EMBL/GenBank/DDBJ databases">
        <authorList>
            <person name="Kallberg Y."/>
            <person name="Tangrot J."/>
            <person name="Rosling A."/>
        </authorList>
    </citation>
    <scope>NUCLEOTIDE SEQUENCE</scope>
    <source>
        <strain evidence="1">CL356</strain>
    </source>
</reference>
<dbReference type="EMBL" id="CAJVPT010010253">
    <property type="protein sequence ID" value="CAG8568506.1"/>
    <property type="molecule type" value="Genomic_DNA"/>
</dbReference>
<evidence type="ECO:0000313" key="2">
    <source>
        <dbReference type="Proteomes" id="UP000789525"/>
    </source>
</evidence>
<proteinExistence type="predicted"/>
<name>A0ACA9M4C0_9GLOM</name>
<gene>
    <name evidence="1" type="ORF">ACOLOM_LOCUS5509</name>
</gene>
<protein>
    <submittedName>
        <fullName evidence="1">12103_t:CDS:1</fullName>
    </submittedName>
</protein>
<accession>A0ACA9M4C0</accession>